<evidence type="ECO:0000259" key="1">
    <source>
        <dbReference type="Pfam" id="PF12680"/>
    </source>
</evidence>
<dbReference type="PANTHER" id="PTHR41252:SF1">
    <property type="entry name" value="BLR2505 PROTEIN"/>
    <property type="match status" value="1"/>
</dbReference>
<gene>
    <name evidence="2" type="ORF">GCM10010470_24280</name>
</gene>
<dbReference type="Pfam" id="PF12680">
    <property type="entry name" value="SnoaL_2"/>
    <property type="match status" value="1"/>
</dbReference>
<proteinExistence type="predicted"/>
<name>A0ABN3VC19_9PSEU</name>
<accession>A0ABN3VC19</accession>
<dbReference type="Proteomes" id="UP001500979">
    <property type="component" value="Unassembled WGS sequence"/>
</dbReference>
<evidence type="ECO:0000313" key="2">
    <source>
        <dbReference type="EMBL" id="GAA2788780.1"/>
    </source>
</evidence>
<dbReference type="PANTHER" id="PTHR41252">
    <property type="entry name" value="BLR2505 PROTEIN"/>
    <property type="match status" value="1"/>
</dbReference>
<organism evidence="2 3">
    <name type="scientific">Saccharopolyspora taberi</name>
    <dbReference type="NCBI Taxonomy" id="60895"/>
    <lineage>
        <taxon>Bacteria</taxon>
        <taxon>Bacillati</taxon>
        <taxon>Actinomycetota</taxon>
        <taxon>Actinomycetes</taxon>
        <taxon>Pseudonocardiales</taxon>
        <taxon>Pseudonocardiaceae</taxon>
        <taxon>Saccharopolyspora</taxon>
    </lineage>
</organism>
<dbReference type="SUPFAM" id="SSF54427">
    <property type="entry name" value="NTF2-like"/>
    <property type="match status" value="1"/>
</dbReference>
<sequence>MTELLGVLEDFYAAEAAYLAAGGPGKADFGDFAGYFHPDVVLHQDPGLPYGGTWRGRDGIERFMSEMSRTWERFEFGEQDQWPGESTVVVRTQVSARARATGTELEFPILQHIAFRDRQLLEVRPFYWDVTAIAAACSR</sequence>
<dbReference type="RefSeq" id="WP_344679684.1">
    <property type="nucleotide sequence ID" value="NZ_BAAAUX010000011.1"/>
</dbReference>
<evidence type="ECO:0000313" key="3">
    <source>
        <dbReference type="Proteomes" id="UP001500979"/>
    </source>
</evidence>
<dbReference type="InterPro" id="IPR037401">
    <property type="entry name" value="SnoaL-like"/>
</dbReference>
<dbReference type="InterPro" id="IPR032710">
    <property type="entry name" value="NTF2-like_dom_sf"/>
</dbReference>
<feature type="domain" description="SnoaL-like" evidence="1">
    <location>
        <begin position="26"/>
        <end position="121"/>
    </location>
</feature>
<reference evidence="2 3" key="1">
    <citation type="journal article" date="2019" name="Int. J. Syst. Evol. Microbiol.">
        <title>The Global Catalogue of Microorganisms (GCM) 10K type strain sequencing project: providing services to taxonomists for standard genome sequencing and annotation.</title>
        <authorList>
            <consortium name="The Broad Institute Genomics Platform"/>
            <consortium name="The Broad Institute Genome Sequencing Center for Infectious Disease"/>
            <person name="Wu L."/>
            <person name="Ma J."/>
        </authorList>
    </citation>
    <scope>NUCLEOTIDE SEQUENCE [LARGE SCALE GENOMIC DNA]</scope>
    <source>
        <strain evidence="2 3">JCM 9383</strain>
    </source>
</reference>
<protein>
    <submittedName>
        <fullName evidence="2">Nuclear transport factor 2 family protein</fullName>
    </submittedName>
</protein>
<comment type="caution">
    <text evidence="2">The sequence shown here is derived from an EMBL/GenBank/DDBJ whole genome shotgun (WGS) entry which is preliminary data.</text>
</comment>
<dbReference type="EMBL" id="BAAAUX010000011">
    <property type="protein sequence ID" value="GAA2788780.1"/>
    <property type="molecule type" value="Genomic_DNA"/>
</dbReference>
<keyword evidence="3" id="KW-1185">Reference proteome</keyword>
<dbReference type="Gene3D" id="3.10.450.50">
    <property type="match status" value="1"/>
</dbReference>